<comment type="similarity">
    <text evidence="1 6">Belongs to the serpin family.</text>
</comment>
<evidence type="ECO:0000256" key="4">
    <source>
        <dbReference type="ARBA" id="ARBA00022900"/>
    </source>
</evidence>
<dbReference type="Gene3D" id="2.10.310.10">
    <property type="entry name" value="Serpins superfamily"/>
    <property type="match status" value="1"/>
</dbReference>
<evidence type="ECO:0000256" key="3">
    <source>
        <dbReference type="ARBA" id="ARBA00022729"/>
    </source>
</evidence>
<feature type="region of interest" description="Disordered" evidence="7">
    <location>
        <begin position="489"/>
        <end position="511"/>
    </location>
</feature>
<protein>
    <recommendedName>
        <fullName evidence="9">Serpin domain-containing protein</fullName>
    </recommendedName>
</protein>
<dbReference type="InterPro" id="IPR023795">
    <property type="entry name" value="Serpin_CS"/>
</dbReference>
<keyword evidence="5" id="KW-0325">Glycoprotein</keyword>
<feature type="signal peptide" evidence="8">
    <location>
        <begin position="1"/>
        <end position="18"/>
    </location>
</feature>
<dbReference type="GO" id="GO:0005615">
    <property type="term" value="C:extracellular space"/>
    <property type="evidence" value="ECO:0007669"/>
    <property type="project" value="InterPro"/>
</dbReference>
<evidence type="ECO:0000256" key="2">
    <source>
        <dbReference type="ARBA" id="ARBA00022690"/>
    </source>
</evidence>
<reference evidence="10" key="1">
    <citation type="thesis" date="2020" institute="ProQuest LLC" country="789 East Eisenhower Parkway, Ann Arbor, MI, USA">
        <title>Comparative Genomics and Chromosome Evolution.</title>
        <authorList>
            <person name="Mudd A.B."/>
        </authorList>
    </citation>
    <scope>NUCLEOTIDE SEQUENCE</scope>
    <source>
        <strain evidence="10">237g6f4</strain>
        <tissue evidence="10">Blood</tissue>
    </source>
</reference>
<organism evidence="10 11">
    <name type="scientific">Engystomops pustulosus</name>
    <name type="common">Tungara frog</name>
    <name type="synonym">Physalaemus pustulosus</name>
    <dbReference type="NCBI Taxonomy" id="76066"/>
    <lineage>
        <taxon>Eukaryota</taxon>
        <taxon>Metazoa</taxon>
        <taxon>Chordata</taxon>
        <taxon>Craniata</taxon>
        <taxon>Vertebrata</taxon>
        <taxon>Euteleostomi</taxon>
        <taxon>Amphibia</taxon>
        <taxon>Batrachia</taxon>
        <taxon>Anura</taxon>
        <taxon>Neobatrachia</taxon>
        <taxon>Hyloidea</taxon>
        <taxon>Leptodactylidae</taxon>
        <taxon>Leiuperinae</taxon>
        <taxon>Engystomops</taxon>
    </lineage>
</organism>
<keyword evidence="2" id="KW-0646">Protease inhibitor</keyword>
<dbReference type="PANTHER" id="PTHR11461">
    <property type="entry name" value="SERINE PROTEASE INHIBITOR, SERPIN"/>
    <property type="match status" value="1"/>
</dbReference>
<feature type="chain" id="PRO_5043989407" description="Serpin domain-containing protein" evidence="8">
    <location>
        <begin position="19"/>
        <end position="511"/>
    </location>
</feature>
<dbReference type="AlphaFoldDB" id="A0AAV6ZRK1"/>
<keyword evidence="11" id="KW-1185">Reference proteome</keyword>
<evidence type="ECO:0000256" key="8">
    <source>
        <dbReference type="SAM" id="SignalP"/>
    </source>
</evidence>
<dbReference type="SMART" id="SM00093">
    <property type="entry name" value="SERPIN"/>
    <property type="match status" value="1"/>
</dbReference>
<dbReference type="PANTHER" id="PTHR11461:SF165">
    <property type="entry name" value="ALPHA-1-ANTITRYPSIN"/>
    <property type="match status" value="1"/>
</dbReference>
<feature type="compositionally biased region" description="Basic and acidic residues" evidence="7">
    <location>
        <begin position="24"/>
        <end position="50"/>
    </location>
</feature>
<dbReference type="InterPro" id="IPR042178">
    <property type="entry name" value="Serpin_sf_1"/>
</dbReference>
<evidence type="ECO:0000313" key="10">
    <source>
        <dbReference type="EMBL" id="KAG8549231.1"/>
    </source>
</evidence>
<dbReference type="EMBL" id="WNYA01000214">
    <property type="protein sequence ID" value="KAG8549231.1"/>
    <property type="molecule type" value="Genomic_DNA"/>
</dbReference>
<dbReference type="InterPro" id="IPR023796">
    <property type="entry name" value="Serpin_dom"/>
</dbReference>
<dbReference type="InterPro" id="IPR036186">
    <property type="entry name" value="Serpin_sf"/>
</dbReference>
<proteinExistence type="inferred from homology"/>
<dbReference type="Pfam" id="PF00079">
    <property type="entry name" value="Serpin"/>
    <property type="match status" value="1"/>
</dbReference>
<gene>
    <name evidence="10" type="ORF">GDO81_022016</name>
</gene>
<feature type="domain" description="Serpin" evidence="9">
    <location>
        <begin position="67"/>
        <end position="417"/>
    </location>
</feature>
<dbReference type="Gene3D" id="2.30.39.10">
    <property type="entry name" value="Alpha-1-antitrypsin, domain 1"/>
    <property type="match status" value="1"/>
</dbReference>
<dbReference type="InterPro" id="IPR000215">
    <property type="entry name" value="Serpin_fam"/>
</dbReference>
<keyword evidence="3 8" id="KW-0732">Signal</keyword>
<dbReference type="FunFam" id="3.30.497.10:FF:000001">
    <property type="entry name" value="Serine protease inhibitor"/>
    <property type="match status" value="1"/>
</dbReference>
<dbReference type="Proteomes" id="UP000824782">
    <property type="component" value="Unassembled WGS sequence"/>
</dbReference>
<evidence type="ECO:0000256" key="7">
    <source>
        <dbReference type="SAM" id="MobiDB-lite"/>
    </source>
</evidence>
<sequence length="511" mass="57054">MKGFLCFGVALLFALAFSAHHDDDTNDHHEHKDGHHKKGENTSKENHHQNESLPSHKIAKYNCKFAFDLYRQVALDHPSENIVFSPVSISTAFAFLSLGAKAQTYKQIIEALSFNTSEISEQEIHEGFGHLLHLLNDVDRELQLSGGNALFISKEHKILQTFLEEAKTRYHSEAFSTDFKNTEEAKKQINSYVENNTQGKIADLLDSVDQDAVFVLINYIYFQAKWENQFNSEWTKEGDCNENTTMKASFMSRTGMYNVAFNDDATVISIPYKGDANALFILPNEGKLSEVENNFNIEKIKTWKKSMHKRMVNSVIPKFSISSTINLKETLSRMGLLDLFLNTADLSGVIGEADSKISTAIHKAAINVNEKRTEAAAGKALEIIPTMHPPQITIDRPFLILILNQNHVLFSGRIVAPGHARGSFLGGSSRSSGGRFSLSIFTCASTSKCDLPGGGTVRCGGVVQLMTSSRDPRYIILCACRQVARRDCRQREDRSRRKGSGAAAEDPDRRR</sequence>
<feature type="region of interest" description="Disordered" evidence="7">
    <location>
        <begin position="24"/>
        <end position="53"/>
    </location>
</feature>
<dbReference type="InterPro" id="IPR042185">
    <property type="entry name" value="Serpin_sf_2"/>
</dbReference>
<evidence type="ECO:0000256" key="6">
    <source>
        <dbReference type="RuleBase" id="RU000411"/>
    </source>
</evidence>
<dbReference type="SUPFAM" id="SSF56574">
    <property type="entry name" value="Serpins"/>
    <property type="match status" value="1"/>
</dbReference>
<dbReference type="Gene3D" id="3.30.497.10">
    <property type="entry name" value="Antithrombin, subunit I, domain 2"/>
    <property type="match status" value="1"/>
</dbReference>
<evidence type="ECO:0000313" key="11">
    <source>
        <dbReference type="Proteomes" id="UP000824782"/>
    </source>
</evidence>
<comment type="caution">
    <text evidence="10">The sequence shown here is derived from an EMBL/GenBank/DDBJ whole genome shotgun (WGS) entry which is preliminary data.</text>
</comment>
<accession>A0AAV6ZRK1</accession>
<evidence type="ECO:0000259" key="9">
    <source>
        <dbReference type="SMART" id="SM00093"/>
    </source>
</evidence>
<name>A0AAV6ZRK1_ENGPU</name>
<evidence type="ECO:0000256" key="5">
    <source>
        <dbReference type="ARBA" id="ARBA00023180"/>
    </source>
</evidence>
<dbReference type="GO" id="GO:0004867">
    <property type="term" value="F:serine-type endopeptidase inhibitor activity"/>
    <property type="evidence" value="ECO:0007669"/>
    <property type="project" value="UniProtKB-KW"/>
</dbReference>
<dbReference type="PROSITE" id="PS00284">
    <property type="entry name" value="SERPIN"/>
    <property type="match status" value="1"/>
</dbReference>
<keyword evidence="4" id="KW-0722">Serine protease inhibitor</keyword>
<evidence type="ECO:0000256" key="1">
    <source>
        <dbReference type="ARBA" id="ARBA00009500"/>
    </source>
</evidence>